<comment type="caution">
    <text evidence="2">The sequence shown here is derived from an EMBL/GenBank/DDBJ whole genome shotgun (WGS) entry which is preliminary data.</text>
</comment>
<organism evidence="2 3">
    <name type="scientific">Phocaeicola intestinalis</name>
    <dbReference type="NCBI Taxonomy" id="2762212"/>
    <lineage>
        <taxon>Bacteria</taxon>
        <taxon>Pseudomonadati</taxon>
        <taxon>Bacteroidota</taxon>
        <taxon>Bacteroidia</taxon>
        <taxon>Bacteroidales</taxon>
        <taxon>Bacteroidaceae</taxon>
        <taxon>Phocaeicola</taxon>
    </lineage>
</organism>
<name>A0ABR8Y404_9BACT</name>
<evidence type="ECO:0000313" key="3">
    <source>
        <dbReference type="Proteomes" id="UP000620874"/>
    </source>
</evidence>
<evidence type="ECO:0000259" key="1">
    <source>
        <dbReference type="Pfam" id="PF06378"/>
    </source>
</evidence>
<dbReference type="RefSeq" id="WP_191762705.1">
    <property type="nucleotide sequence ID" value="NZ_JACSPP010000001.1"/>
</dbReference>
<dbReference type="EMBL" id="JACSPP010000001">
    <property type="protein sequence ID" value="MBD8038929.1"/>
    <property type="molecule type" value="Genomic_DNA"/>
</dbReference>
<evidence type="ECO:0000313" key="2">
    <source>
        <dbReference type="EMBL" id="MBD8038929.1"/>
    </source>
</evidence>
<keyword evidence="3" id="KW-1185">Reference proteome</keyword>
<feature type="domain" description="SSAP RNA binding" evidence="1">
    <location>
        <begin position="22"/>
        <end position="185"/>
    </location>
</feature>
<reference evidence="2 3" key="1">
    <citation type="submission" date="2020-08" db="EMBL/GenBank/DDBJ databases">
        <title>A Genomic Blueprint of the Chicken Gut Microbiome.</title>
        <authorList>
            <person name="Gilroy R."/>
            <person name="Ravi A."/>
            <person name="Getino M."/>
            <person name="Pursley I."/>
            <person name="Horton D.L."/>
            <person name="Alikhan N.-F."/>
            <person name="Baker D."/>
            <person name="Gharbi K."/>
            <person name="Hall N."/>
            <person name="Watson M."/>
            <person name="Adriaenssens E.M."/>
            <person name="Foster-Nyarko E."/>
            <person name="Jarju S."/>
            <person name="Secka A."/>
            <person name="Antonio M."/>
            <person name="Oren A."/>
            <person name="Chaudhuri R."/>
            <person name="La Ragione R.M."/>
            <person name="Hildebrand F."/>
            <person name="Pallen M.J."/>
        </authorList>
    </citation>
    <scope>NUCLEOTIDE SEQUENCE [LARGE SCALE GENOMIC DNA]</scope>
    <source>
        <strain evidence="2 3">Sa1CVN1</strain>
    </source>
</reference>
<protein>
    <submittedName>
        <fullName evidence="2">DUF1071 domain-containing protein</fullName>
    </submittedName>
</protein>
<sequence length="248" mass="28456">MCKFQQPQIPANVTADERRAIYFDALYSLDLSDKVEKYNDLTYLSWANAWAEFKRCYPSATYRIIKNPETNLPYFADPCIGIMVYTEVEVEGITHEMWLPVMNSSNKAMKLEAYTYSVYDKFKKQHVEKTVEAATMFDINKTIMRCLVKNLAMFGLGLYIYAGEDVPENDSTDTQQIDSSKKTIRRAKTINQAQQATDKYAGIKAALKACPDQQSLMNLYQQHKNEVDGNSEIKALFTERKLQLQKAA</sequence>
<accession>A0ABR8Y404</accession>
<dbReference type="Proteomes" id="UP000620874">
    <property type="component" value="Unassembled WGS sequence"/>
</dbReference>
<proteinExistence type="predicted"/>
<dbReference type="InterPro" id="IPR009425">
    <property type="entry name" value="DSRM_SSAP"/>
</dbReference>
<gene>
    <name evidence="2" type="ORF">H9625_00425</name>
</gene>
<dbReference type="Pfam" id="PF06378">
    <property type="entry name" value="SSAP_Sak"/>
    <property type="match status" value="1"/>
</dbReference>